<name>E9DEZ7_COCPS</name>
<gene>
    <name evidence="1" type="ORF">CPSG_08397</name>
</gene>
<dbReference type="VEuPathDB" id="FungiDB:CPSG_08397"/>
<sequence>MKVVYGKKWIGDQFDGHGFEFPDGSTWEIKEKISEEALLFPDRHKEDLRSGGPSEAQAVYHCRQTKGRTREKTLL</sequence>
<evidence type="ECO:0000313" key="1">
    <source>
        <dbReference type="EMBL" id="EFW15209.1"/>
    </source>
</evidence>
<dbReference type="EMBL" id="GL636502">
    <property type="protein sequence ID" value="EFW15209.1"/>
    <property type="molecule type" value="Genomic_DNA"/>
</dbReference>
<organism evidence="2">
    <name type="scientific">Coccidioides posadasii (strain RMSCC 757 / Silveira)</name>
    <name type="common">Valley fever fungus</name>
    <dbReference type="NCBI Taxonomy" id="443226"/>
    <lineage>
        <taxon>Eukaryota</taxon>
        <taxon>Fungi</taxon>
        <taxon>Dikarya</taxon>
        <taxon>Ascomycota</taxon>
        <taxon>Pezizomycotina</taxon>
        <taxon>Eurotiomycetes</taxon>
        <taxon>Eurotiomycetidae</taxon>
        <taxon>Onygenales</taxon>
        <taxon>Onygenaceae</taxon>
        <taxon>Coccidioides</taxon>
    </lineage>
</organism>
<reference evidence="2" key="1">
    <citation type="journal article" date="2010" name="Genome Res.">
        <title>Population genomic sequencing of Coccidioides fungi reveals recent hybridization and transposon control.</title>
        <authorList>
            <person name="Neafsey D.E."/>
            <person name="Barker B.M."/>
            <person name="Sharpton T.J."/>
            <person name="Stajich J.E."/>
            <person name="Park D.J."/>
            <person name="Whiston E."/>
            <person name="Hung C.-Y."/>
            <person name="McMahan C."/>
            <person name="White J."/>
            <person name="Sykes S."/>
            <person name="Heiman D."/>
            <person name="Young S."/>
            <person name="Zeng Q."/>
            <person name="Abouelleil A."/>
            <person name="Aftuck L."/>
            <person name="Bessette D."/>
            <person name="Brown A."/>
            <person name="FitzGerald M."/>
            <person name="Lui A."/>
            <person name="Macdonald J.P."/>
            <person name="Priest M."/>
            <person name="Orbach M.J."/>
            <person name="Galgiani J.N."/>
            <person name="Kirkland T.N."/>
            <person name="Cole G.T."/>
            <person name="Birren B.W."/>
            <person name="Henn M.R."/>
            <person name="Taylor J.W."/>
            <person name="Rounsley S.D."/>
        </authorList>
    </citation>
    <scope>NUCLEOTIDE SEQUENCE [LARGE SCALE GENOMIC DNA]</scope>
    <source>
        <strain evidence="2">RMSCC 757 / Silveira</strain>
    </source>
</reference>
<accession>E9DEZ7</accession>
<dbReference type="AlphaFoldDB" id="E9DEZ7"/>
<dbReference type="Proteomes" id="UP000002497">
    <property type="component" value="Unassembled WGS sequence"/>
</dbReference>
<dbReference type="HOGENOM" id="CLU_2670890_0_0_1"/>
<evidence type="ECO:0000313" key="2">
    <source>
        <dbReference type="Proteomes" id="UP000002497"/>
    </source>
</evidence>
<keyword evidence="2" id="KW-1185">Reference proteome</keyword>
<dbReference type="OMA" id="NQAVYNC"/>
<dbReference type="VEuPathDB" id="FungiDB:D8B26_004461"/>
<protein>
    <submittedName>
        <fullName evidence="1">Predicted protein</fullName>
    </submittedName>
</protein>
<reference evidence="2" key="2">
    <citation type="submission" date="2010-03" db="EMBL/GenBank/DDBJ databases">
        <title>The genome sequence of Coccidioides posadasii strain Silveira.</title>
        <authorList>
            <consortium name="The Broad Institute Genome Sequencing Center for Infectious Disease"/>
            <person name="Neafsey D."/>
            <person name="Orbach M."/>
            <person name="Henn M.R."/>
            <person name="Cole G.T."/>
            <person name="Galgiani J."/>
            <person name="Gardner M.J."/>
            <person name="Kirkland T.N."/>
            <person name="Taylor J.W."/>
            <person name="Young S.K."/>
            <person name="Zeng Q."/>
            <person name="Koehrsen M."/>
            <person name="Alvarado L."/>
            <person name="Berlin A."/>
            <person name="Borenstein D."/>
            <person name="Chapman S.B."/>
            <person name="Chen Z."/>
            <person name="Engels R."/>
            <person name="Freedman E."/>
            <person name="Gellesch M."/>
            <person name="Goldberg J."/>
            <person name="Griggs A."/>
            <person name="Gujja S."/>
            <person name="Heilman E."/>
            <person name="Heiman D."/>
            <person name="Howarth C."/>
            <person name="Jen D."/>
            <person name="Larson L."/>
            <person name="Mehta T."/>
            <person name="Neiman D."/>
            <person name="Park D."/>
            <person name="Pearson M."/>
            <person name="Richards J."/>
            <person name="Roberts A."/>
            <person name="Saif S."/>
            <person name="Shea T."/>
            <person name="Shenoy N."/>
            <person name="Sisk P."/>
            <person name="Stolte C."/>
            <person name="Sykes S."/>
            <person name="Walk T."/>
            <person name="White J."/>
            <person name="Yandava C."/>
            <person name="Haas B."/>
            <person name="Nusbaum C."/>
            <person name="Birren B."/>
        </authorList>
    </citation>
    <scope>NUCLEOTIDE SEQUENCE [LARGE SCALE GENOMIC DNA]</scope>
    <source>
        <strain evidence="2">RMSCC 757 / Silveira</strain>
    </source>
</reference>
<proteinExistence type="predicted"/>